<evidence type="ECO:0000256" key="2">
    <source>
        <dbReference type="SAM" id="SignalP"/>
    </source>
</evidence>
<comment type="caution">
    <text evidence="3">The sequence shown here is derived from an EMBL/GenBank/DDBJ whole genome shotgun (WGS) entry which is preliminary data.</text>
</comment>
<feature type="chain" id="PRO_5042271580" evidence="2">
    <location>
        <begin position="29"/>
        <end position="77"/>
    </location>
</feature>
<reference evidence="3" key="1">
    <citation type="submission" date="2023-04" db="EMBL/GenBank/DDBJ databases">
        <title>Chromosome-level genome of Chaenocephalus aceratus.</title>
        <authorList>
            <person name="Park H."/>
        </authorList>
    </citation>
    <scope>NUCLEOTIDE SEQUENCE</scope>
    <source>
        <strain evidence="3">DE</strain>
        <tissue evidence="3">Muscle</tissue>
    </source>
</reference>
<evidence type="ECO:0000313" key="4">
    <source>
        <dbReference type="Proteomes" id="UP001228049"/>
    </source>
</evidence>
<proteinExistence type="predicted"/>
<dbReference type="EMBL" id="JASDAP010000026">
    <property type="protein sequence ID" value="KAK1878732.1"/>
    <property type="molecule type" value="Genomic_DNA"/>
</dbReference>
<dbReference type="Proteomes" id="UP001228049">
    <property type="component" value="Unassembled WGS sequence"/>
</dbReference>
<keyword evidence="2" id="KW-0732">Signal</keyword>
<evidence type="ECO:0000313" key="3">
    <source>
        <dbReference type="EMBL" id="KAK1878732.1"/>
    </source>
</evidence>
<keyword evidence="4" id="KW-1185">Reference proteome</keyword>
<feature type="compositionally biased region" description="Low complexity" evidence="1">
    <location>
        <begin position="51"/>
        <end position="77"/>
    </location>
</feature>
<evidence type="ECO:0000256" key="1">
    <source>
        <dbReference type="SAM" id="MobiDB-lite"/>
    </source>
</evidence>
<protein>
    <submittedName>
        <fullName evidence="3">Pentatricopeptide repeat-containing protein</fullName>
    </submittedName>
</protein>
<gene>
    <name evidence="3" type="ORF">KUDE01_026857</name>
</gene>
<name>A0AAD9B921_DISEL</name>
<accession>A0AAD9B921</accession>
<sequence>MRVPVGWSAISCLCPLVFLCVVAHSSYGTRVDLSPNTNTNPNPSLFPYPRLKSTPEPTLLPSSSSEKSISPLNPRRS</sequence>
<dbReference type="AlphaFoldDB" id="A0AAD9B921"/>
<feature type="signal peptide" evidence="2">
    <location>
        <begin position="1"/>
        <end position="28"/>
    </location>
</feature>
<organism evidence="3 4">
    <name type="scientific">Dissostichus eleginoides</name>
    <name type="common">Patagonian toothfish</name>
    <name type="synonym">Dissostichus amissus</name>
    <dbReference type="NCBI Taxonomy" id="100907"/>
    <lineage>
        <taxon>Eukaryota</taxon>
        <taxon>Metazoa</taxon>
        <taxon>Chordata</taxon>
        <taxon>Craniata</taxon>
        <taxon>Vertebrata</taxon>
        <taxon>Euteleostomi</taxon>
        <taxon>Actinopterygii</taxon>
        <taxon>Neopterygii</taxon>
        <taxon>Teleostei</taxon>
        <taxon>Neoteleostei</taxon>
        <taxon>Acanthomorphata</taxon>
        <taxon>Eupercaria</taxon>
        <taxon>Perciformes</taxon>
        <taxon>Notothenioidei</taxon>
        <taxon>Nototheniidae</taxon>
        <taxon>Dissostichus</taxon>
    </lineage>
</organism>
<feature type="region of interest" description="Disordered" evidence="1">
    <location>
        <begin position="31"/>
        <end position="77"/>
    </location>
</feature>